<dbReference type="EMBL" id="FJUX01000105">
    <property type="protein sequence ID" value="CZT08657.1"/>
    <property type="molecule type" value="Genomic_DNA"/>
</dbReference>
<dbReference type="PANTHER" id="PTHR48097:SF5">
    <property type="entry name" value="LOW SPECIFICITY L-THREONINE ALDOLASE"/>
    <property type="match status" value="1"/>
</dbReference>
<keyword evidence="3" id="KW-0663">Pyridoxal phosphate</keyword>
<sequence length="359" mass="39479">MKKAPKYSFHDDYSEGAHPRIIEALAQSNMSQQSGYGDDDFCADARKAIRSLIGAYDATVCFVAGGSGANLLAIASHLRPHEAIIAAEPGHIVGKEGGAVEATGHKILVEAGTEGRLTPEEIQSAVASSSEFAWQPKARMVFISNPTEVGTLYDKSQLEAIAATCKRLHLLLFMDGARLGAALTAPKNDLTLKDIYRLTDIFWIGGTKNGALLGEAIVIKDPTFGADFPYHMKQRGMLLAKGRLLGIQFRTLFKDDLYFRLARHANAAAAKMSTALTDMGYKLWMPRDSNQVFIIFPPALVQSLARYFEFFIWKNLSETALVARLVTSWATDLSEVERFCSAVEVWTHRNTQGTTKQRS</sequence>
<dbReference type="InterPro" id="IPR015421">
    <property type="entry name" value="PyrdxlP-dep_Trfase_major"/>
</dbReference>
<evidence type="ECO:0000256" key="3">
    <source>
        <dbReference type="ARBA" id="ARBA00022898"/>
    </source>
</evidence>
<dbReference type="SUPFAM" id="SSF53383">
    <property type="entry name" value="PLP-dependent transferases"/>
    <property type="match status" value="1"/>
</dbReference>
<feature type="domain" description="Aromatic amino acid beta-eliminating lyase/threonine aldolase" evidence="4">
    <location>
        <begin position="19"/>
        <end position="294"/>
    </location>
</feature>
<dbReference type="InterPro" id="IPR015424">
    <property type="entry name" value="PyrdxlP-dep_Trfase"/>
</dbReference>
<dbReference type="InterPro" id="IPR015422">
    <property type="entry name" value="PyrdxlP-dep_Trfase_small"/>
</dbReference>
<keyword evidence="6" id="KW-1185">Reference proteome</keyword>
<accession>A0A1E1LDU5</accession>
<name>A0A1E1LDU5_9HELO</name>
<reference evidence="6" key="1">
    <citation type="submission" date="2016-03" db="EMBL/GenBank/DDBJ databases">
        <authorList>
            <person name="Guldener U."/>
        </authorList>
    </citation>
    <scope>NUCLEOTIDE SEQUENCE [LARGE SCALE GENOMIC DNA]</scope>
    <source>
        <strain evidence="6">04CH-RAC-A.6.1</strain>
    </source>
</reference>
<dbReference type="AlphaFoldDB" id="A0A1E1LDU5"/>
<dbReference type="GO" id="GO:0016829">
    <property type="term" value="F:lyase activity"/>
    <property type="evidence" value="ECO:0007669"/>
    <property type="project" value="InterPro"/>
</dbReference>
<evidence type="ECO:0000256" key="1">
    <source>
        <dbReference type="ARBA" id="ARBA00001933"/>
    </source>
</evidence>
<organism evidence="5 6">
    <name type="scientific">Rhynchosporium agropyri</name>
    <dbReference type="NCBI Taxonomy" id="914238"/>
    <lineage>
        <taxon>Eukaryota</taxon>
        <taxon>Fungi</taxon>
        <taxon>Dikarya</taxon>
        <taxon>Ascomycota</taxon>
        <taxon>Pezizomycotina</taxon>
        <taxon>Leotiomycetes</taxon>
        <taxon>Helotiales</taxon>
        <taxon>Ploettnerulaceae</taxon>
        <taxon>Rhynchosporium</taxon>
    </lineage>
</organism>
<dbReference type="OrthoDB" id="10261951at2759"/>
<dbReference type="Gene3D" id="3.40.640.10">
    <property type="entry name" value="Type I PLP-dependent aspartate aminotransferase-like (Major domain)"/>
    <property type="match status" value="1"/>
</dbReference>
<dbReference type="Proteomes" id="UP000178912">
    <property type="component" value="Unassembled WGS sequence"/>
</dbReference>
<protein>
    <submittedName>
        <fullName evidence="5">Related to threonine aldolase</fullName>
    </submittedName>
</protein>
<gene>
    <name evidence="5" type="ORF">RAG0_13671</name>
</gene>
<comment type="similarity">
    <text evidence="2">Belongs to the threonine aldolase family.</text>
</comment>
<evidence type="ECO:0000259" key="4">
    <source>
        <dbReference type="Pfam" id="PF01212"/>
    </source>
</evidence>
<dbReference type="Pfam" id="PF01212">
    <property type="entry name" value="Beta_elim_lyase"/>
    <property type="match status" value="1"/>
</dbReference>
<dbReference type="InterPro" id="IPR001597">
    <property type="entry name" value="ArAA_b-elim_lyase/Thr_aldolase"/>
</dbReference>
<dbReference type="GO" id="GO:0006520">
    <property type="term" value="P:amino acid metabolic process"/>
    <property type="evidence" value="ECO:0007669"/>
    <property type="project" value="InterPro"/>
</dbReference>
<comment type="cofactor">
    <cofactor evidence="1">
        <name>pyridoxal 5'-phosphate</name>
        <dbReference type="ChEBI" id="CHEBI:597326"/>
    </cofactor>
</comment>
<evidence type="ECO:0000313" key="5">
    <source>
        <dbReference type="EMBL" id="CZT08657.1"/>
    </source>
</evidence>
<proteinExistence type="inferred from homology"/>
<evidence type="ECO:0000313" key="6">
    <source>
        <dbReference type="Proteomes" id="UP000178912"/>
    </source>
</evidence>
<dbReference type="PANTHER" id="PTHR48097">
    <property type="entry name" value="L-THREONINE ALDOLASE-RELATED"/>
    <property type="match status" value="1"/>
</dbReference>
<evidence type="ECO:0000256" key="2">
    <source>
        <dbReference type="ARBA" id="ARBA00006966"/>
    </source>
</evidence>
<dbReference type="Gene3D" id="3.90.1150.10">
    <property type="entry name" value="Aspartate Aminotransferase, domain 1"/>
    <property type="match status" value="1"/>
</dbReference>